<protein>
    <submittedName>
        <fullName evidence="2">Uncharacterized protein</fullName>
    </submittedName>
</protein>
<name>A0A6G1DCX2_9ORYZ</name>
<keyword evidence="3" id="KW-1185">Reference proteome</keyword>
<gene>
    <name evidence="2" type="ORF">E2562_001517</name>
</gene>
<dbReference type="Proteomes" id="UP000479710">
    <property type="component" value="Unassembled WGS sequence"/>
</dbReference>
<dbReference type="OrthoDB" id="1166063at2759"/>
<dbReference type="AlphaFoldDB" id="A0A6G1DCX2"/>
<organism evidence="2 3">
    <name type="scientific">Oryza meyeriana var. granulata</name>
    <dbReference type="NCBI Taxonomy" id="110450"/>
    <lineage>
        <taxon>Eukaryota</taxon>
        <taxon>Viridiplantae</taxon>
        <taxon>Streptophyta</taxon>
        <taxon>Embryophyta</taxon>
        <taxon>Tracheophyta</taxon>
        <taxon>Spermatophyta</taxon>
        <taxon>Magnoliopsida</taxon>
        <taxon>Liliopsida</taxon>
        <taxon>Poales</taxon>
        <taxon>Poaceae</taxon>
        <taxon>BOP clade</taxon>
        <taxon>Oryzoideae</taxon>
        <taxon>Oryzeae</taxon>
        <taxon>Oryzinae</taxon>
        <taxon>Oryza</taxon>
        <taxon>Oryza meyeriana</taxon>
    </lineage>
</organism>
<accession>A0A6G1DCX2</accession>
<proteinExistence type="predicted"/>
<evidence type="ECO:0000256" key="1">
    <source>
        <dbReference type="SAM" id="MobiDB-lite"/>
    </source>
</evidence>
<comment type="caution">
    <text evidence="2">The sequence shown here is derived from an EMBL/GenBank/DDBJ whole genome shotgun (WGS) entry which is preliminary data.</text>
</comment>
<reference evidence="2 3" key="1">
    <citation type="submission" date="2019-11" db="EMBL/GenBank/DDBJ databases">
        <title>Whole genome sequence of Oryza granulata.</title>
        <authorList>
            <person name="Li W."/>
        </authorList>
    </citation>
    <scope>NUCLEOTIDE SEQUENCE [LARGE SCALE GENOMIC DNA]</scope>
    <source>
        <strain evidence="3">cv. Menghai</strain>
        <tissue evidence="2">Leaf</tissue>
    </source>
</reference>
<dbReference type="EMBL" id="SPHZ02000006">
    <property type="protein sequence ID" value="KAF0910337.1"/>
    <property type="molecule type" value="Genomic_DNA"/>
</dbReference>
<feature type="compositionally biased region" description="Basic and acidic residues" evidence="1">
    <location>
        <begin position="1"/>
        <end position="26"/>
    </location>
</feature>
<feature type="region of interest" description="Disordered" evidence="1">
    <location>
        <begin position="1"/>
        <end position="42"/>
    </location>
</feature>
<evidence type="ECO:0000313" key="2">
    <source>
        <dbReference type="EMBL" id="KAF0910337.1"/>
    </source>
</evidence>
<evidence type="ECO:0000313" key="3">
    <source>
        <dbReference type="Proteomes" id="UP000479710"/>
    </source>
</evidence>
<sequence>MVPAEKTWKEKRIERERTTDMKDRQDTPNNMDVNMGFSSADPVEEVDIGDGSVLRPTFINANMPADQKSKIAKTAAFNLSCVWVS</sequence>